<dbReference type="PANTHER" id="PTHR31221:SF360">
    <property type="entry name" value="WRKY DOMAIN-CONTAINING PROTEIN"/>
    <property type="match status" value="1"/>
</dbReference>
<dbReference type="PROSITE" id="PS50811">
    <property type="entry name" value="WRKY"/>
    <property type="match status" value="1"/>
</dbReference>
<dbReference type="Gene3D" id="2.20.25.80">
    <property type="entry name" value="WRKY domain"/>
    <property type="match status" value="1"/>
</dbReference>
<evidence type="ECO:0000259" key="8">
    <source>
        <dbReference type="PROSITE" id="PS50811"/>
    </source>
</evidence>
<keyword evidence="2" id="KW-0805">Transcription regulation</keyword>
<dbReference type="InterPro" id="IPR044810">
    <property type="entry name" value="WRKY_plant"/>
</dbReference>
<feature type="signal peptide" evidence="7">
    <location>
        <begin position="1"/>
        <end position="17"/>
    </location>
</feature>
<keyword evidence="10" id="KW-1185">Reference proteome</keyword>
<organism evidence="9 10">
    <name type="scientific">Cajanus cajan</name>
    <name type="common">Pigeon pea</name>
    <name type="synonym">Cajanus indicus</name>
    <dbReference type="NCBI Taxonomy" id="3821"/>
    <lineage>
        <taxon>Eukaryota</taxon>
        <taxon>Viridiplantae</taxon>
        <taxon>Streptophyta</taxon>
        <taxon>Embryophyta</taxon>
        <taxon>Tracheophyta</taxon>
        <taxon>Spermatophyta</taxon>
        <taxon>Magnoliopsida</taxon>
        <taxon>eudicotyledons</taxon>
        <taxon>Gunneridae</taxon>
        <taxon>Pentapetalae</taxon>
        <taxon>rosids</taxon>
        <taxon>fabids</taxon>
        <taxon>Fabales</taxon>
        <taxon>Fabaceae</taxon>
        <taxon>Papilionoideae</taxon>
        <taxon>50 kb inversion clade</taxon>
        <taxon>NPAAA clade</taxon>
        <taxon>indigoferoid/millettioid clade</taxon>
        <taxon>Phaseoleae</taxon>
        <taxon>Cajanus</taxon>
    </lineage>
</organism>
<gene>
    <name evidence="9" type="ORF">KK1_005535</name>
</gene>
<proteinExistence type="predicted"/>
<dbReference type="EMBL" id="CM003604">
    <property type="protein sequence ID" value="KYP72930.1"/>
    <property type="molecule type" value="Genomic_DNA"/>
</dbReference>
<feature type="region of interest" description="Disordered" evidence="6">
    <location>
        <begin position="44"/>
        <end position="64"/>
    </location>
</feature>
<evidence type="ECO:0000256" key="7">
    <source>
        <dbReference type="SAM" id="SignalP"/>
    </source>
</evidence>
<evidence type="ECO:0000256" key="5">
    <source>
        <dbReference type="ARBA" id="ARBA00023242"/>
    </source>
</evidence>
<evidence type="ECO:0000313" key="9">
    <source>
        <dbReference type="EMBL" id="KYP72930.1"/>
    </source>
</evidence>
<keyword evidence="3" id="KW-0238">DNA-binding</keyword>
<dbReference type="STRING" id="3821.A0A151U0W2"/>
<protein>
    <submittedName>
        <fullName evidence="9">WRKY transcription factor 34</fullName>
    </submittedName>
</protein>
<evidence type="ECO:0000313" key="10">
    <source>
        <dbReference type="Proteomes" id="UP000075243"/>
    </source>
</evidence>
<dbReference type="Gramene" id="C.cajan_05401.t">
    <property type="protein sequence ID" value="C.cajan_05401.t.cds1"/>
    <property type="gene ID" value="C.cajan_05401"/>
</dbReference>
<evidence type="ECO:0000256" key="6">
    <source>
        <dbReference type="SAM" id="MobiDB-lite"/>
    </source>
</evidence>
<dbReference type="GO" id="GO:0043565">
    <property type="term" value="F:sequence-specific DNA binding"/>
    <property type="evidence" value="ECO:0007669"/>
    <property type="project" value="InterPro"/>
</dbReference>
<dbReference type="PANTHER" id="PTHR31221">
    <property type="entry name" value="WRKY TRANSCRIPTION FACTOR PROTEIN 1-RELATED"/>
    <property type="match status" value="1"/>
</dbReference>
<dbReference type="SMART" id="SM00774">
    <property type="entry name" value="WRKY"/>
    <property type="match status" value="1"/>
</dbReference>
<dbReference type="GO" id="GO:0003700">
    <property type="term" value="F:DNA-binding transcription factor activity"/>
    <property type="evidence" value="ECO:0007669"/>
    <property type="project" value="InterPro"/>
</dbReference>
<dbReference type="SUPFAM" id="SSF118290">
    <property type="entry name" value="WRKY DNA-binding domain"/>
    <property type="match status" value="1"/>
</dbReference>
<name>A0A151U0W2_CAJCA</name>
<reference evidence="9 10" key="1">
    <citation type="journal article" date="2012" name="Nat. Biotechnol.">
        <title>Draft genome sequence of pigeonpea (Cajanus cajan), an orphan legume crop of resource-poor farmers.</title>
        <authorList>
            <person name="Varshney R.K."/>
            <person name="Chen W."/>
            <person name="Li Y."/>
            <person name="Bharti A.K."/>
            <person name="Saxena R.K."/>
            <person name="Schlueter J.A."/>
            <person name="Donoghue M.T."/>
            <person name="Azam S."/>
            <person name="Fan G."/>
            <person name="Whaley A.M."/>
            <person name="Farmer A.D."/>
            <person name="Sheridan J."/>
            <person name="Iwata A."/>
            <person name="Tuteja R."/>
            <person name="Penmetsa R.V."/>
            <person name="Wu W."/>
            <person name="Upadhyaya H.D."/>
            <person name="Yang S.P."/>
            <person name="Shah T."/>
            <person name="Saxena K.B."/>
            <person name="Michael T."/>
            <person name="McCombie W.R."/>
            <person name="Yang B."/>
            <person name="Zhang G."/>
            <person name="Yang H."/>
            <person name="Wang J."/>
            <person name="Spillane C."/>
            <person name="Cook D.R."/>
            <person name="May G.D."/>
            <person name="Xu X."/>
            <person name="Jackson S.A."/>
        </authorList>
    </citation>
    <scope>NUCLEOTIDE SEQUENCE [LARGE SCALE GENOMIC DNA]</scope>
    <source>
        <strain evidence="10">cv. Asha</strain>
    </source>
</reference>
<dbReference type="InterPro" id="IPR003657">
    <property type="entry name" value="WRKY_dom"/>
</dbReference>
<keyword evidence="7" id="KW-0732">Signal</keyword>
<dbReference type="InterPro" id="IPR036576">
    <property type="entry name" value="WRKY_dom_sf"/>
</dbReference>
<evidence type="ECO:0000256" key="2">
    <source>
        <dbReference type="ARBA" id="ARBA00023015"/>
    </source>
</evidence>
<accession>A0A151U0W2</accession>
<dbReference type="Proteomes" id="UP000075243">
    <property type="component" value="Chromosome 2"/>
</dbReference>
<evidence type="ECO:0000256" key="4">
    <source>
        <dbReference type="ARBA" id="ARBA00023163"/>
    </source>
</evidence>
<keyword evidence="5" id="KW-0539">Nucleus</keyword>
<dbReference type="AlphaFoldDB" id="A0A151U0W2"/>
<dbReference type="GO" id="GO:0005634">
    <property type="term" value="C:nucleus"/>
    <property type="evidence" value="ECO:0007669"/>
    <property type="project" value="UniProtKB-SubCell"/>
</dbReference>
<dbReference type="Pfam" id="PF03106">
    <property type="entry name" value="WRKY"/>
    <property type="match status" value="1"/>
</dbReference>
<feature type="domain" description="WRKY" evidence="8">
    <location>
        <begin position="67"/>
        <end position="131"/>
    </location>
</feature>
<evidence type="ECO:0000256" key="1">
    <source>
        <dbReference type="ARBA" id="ARBA00004123"/>
    </source>
</evidence>
<feature type="compositionally biased region" description="Basic and acidic residues" evidence="6">
    <location>
        <begin position="47"/>
        <end position="56"/>
    </location>
</feature>
<feature type="chain" id="PRO_5007589422" evidence="7">
    <location>
        <begin position="18"/>
        <end position="185"/>
    </location>
</feature>
<comment type="subcellular location">
    <subcellularLocation>
        <location evidence="1">Nucleus</location>
    </subcellularLocation>
</comment>
<sequence>MLSIVAAIFCYCFIVLRFKLDSQPQIGTLGVEDHVTIEIDAANGGERGADHNHNRSDFQSNHSNGHRQIQLLSDEYNWKKFEDKVVKGNENQISYYKCTHPNCFVKKKVEKTKDGEIIEIHYEGTHPHTKAKHSMKRNSSHEYLYSLLPSERDTTYLPDQSFPSQGSGQLDYDVQHRSTQYSYEI</sequence>
<evidence type="ECO:0000256" key="3">
    <source>
        <dbReference type="ARBA" id="ARBA00023125"/>
    </source>
</evidence>
<keyword evidence="4" id="KW-0804">Transcription</keyword>